<dbReference type="InterPro" id="IPR029058">
    <property type="entry name" value="AB_hydrolase_fold"/>
</dbReference>
<protein>
    <submittedName>
        <fullName evidence="1">Uncharacterized protein</fullName>
    </submittedName>
</protein>
<keyword evidence="2" id="KW-1185">Reference proteome</keyword>
<accession>A0AAE0FSB8</accession>
<name>A0AAE0FSB8_9CHLO</name>
<dbReference type="EMBL" id="LGRX02014297">
    <property type="protein sequence ID" value="KAK3264882.1"/>
    <property type="molecule type" value="Genomic_DNA"/>
</dbReference>
<gene>
    <name evidence="1" type="ORF">CYMTET_26400</name>
</gene>
<dbReference type="AlphaFoldDB" id="A0AAE0FSB8"/>
<dbReference type="Gene3D" id="3.40.50.1820">
    <property type="entry name" value="alpha/beta hydrolase"/>
    <property type="match status" value="1"/>
</dbReference>
<feature type="non-terminal residue" evidence="1">
    <location>
        <position position="133"/>
    </location>
</feature>
<evidence type="ECO:0000313" key="2">
    <source>
        <dbReference type="Proteomes" id="UP001190700"/>
    </source>
</evidence>
<reference evidence="1 2" key="1">
    <citation type="journal article" date="2015" name="Genome Biol. Evol.">
        <title>Comparative Genomics of a Bacterivorous Green Alga Reveals Evolutionary Causalities and Consequences of Phago-Mixotrophic Mode of Nutrition.</title>
        <authorList>
            <person name="Burns J.A."/>
            <person name="Paasch A."/>
            <person name="Narechania A."/>
            <person name="Kim E."/>
        </authorList>
    </citation>
    <scope>NUCLEOTIDE SEQUENCE [LARGE SCALE GENOMIC DNA]</scope>
    <source>
        <strain evidence="1 2">PLY_AMNH</strain>
    </source>
</reference>
<proteinExistence type="predicted"/>
<comment type="caution">
    <text evidence="1">The sequence shown here is derived from an EMBL/GenBank/DDBJ whole genome shotgun (WGS) entry which is preliminary data.</text>
</comment>
<organism evidence="1 2">
    <name type="scientific">Cymbomonas tetramitiformis</name>
    <dbReference type="NCBI Taxonomy" id="36881"/>
    <lineage>
        <taxon>Eukaryota</taxon>
        <taxon>Viridiplantae</taxon>
        <taxon>Chlorophyta</taxon>
        <taxon>Pyramimonadophyceae</taxon>
        <taxon>Pyramimonadales</taxon>
        <taxon>Pyramimonadaceae</taxon>
        <taxon>Cymbomonas</taxon>
    </lineage>
</organism>
<evidence type="ECO:0000313" key="1">
    <source>
        <dbReference type="EMBL" id="KAK3264882.1"/>
    </source>
</evidence>
<sequence length="133" mass="14562">MIVCAPAVSTRNLIVGASKDDTFGSSFLRSHRERSAARISCFSNRMRPGTKRDMRVDCRVGSDGGPQAPIRLLCLHGKGGNADNFKRGTAFLESELPLELTYAEAPHLVDPPNGFGWWVLPPGTRSYNAPNFQ</sequence>
<dbReference type="Proteomes" id="UP001190700">
    <property type="component" value="Unassembled WGS sequence"/>
</dbReference>